<name>A0A7I7YVX9_9MYCO</name>
<gene>
    <name evidence="2" type="ORF">MPRM_27130</name>
</gene>
<evidence type="ECO:0000313" key="3">
    <source>
        <dbReference type="Proteomes" id="UP000467105"/>
    </source>
</evidence>
<keyword evidence="3" id="KW-1185">Reference proteome</keyword>
<sequence length="78" mass="8577">MPPGTTPDTPMAGRTRVKRNHLYGLAFYTAMALLFLALFVLNVCTHGTALGLVGTGGLAVLMGYFAYRAWFAKRRINR</sequence>
<proteinExistence type="predicted"/>
<keyword evidence="1" id="KW-0812">Transmembrane</keyword>
<accession>A0A7I7YVX9</accession>
<dbReference type="EMBL" id="AP022614">
    <property type="protein sequence ID" value="BBZ45432.1"/>
    <property type="molecule type" value="Genomic_DNA"/>
</dbReference>
<keyword evidence="1" id="KW-0472">Membrane</keyword>
<feature type="transmembrane region" description="Helical" evidence="1">
    <location>
        <begin position="21"/>
        <end position="41"/>
    </location>
</feature>
<organism evidence="2 3">
    <name type="scientific">Mycobacterium parmense</name>
    <dbReference type="NCBI Taxonomy" id="185642"/>
    <lineage>
        <taxon>Bacteria</taxon>
        <taxon>Bacillati</taxon>
        <taxon>Actinomycetota</taxon>
        <taxon>Actinomycetes</taxon>
        <taxon>Mycobacteriales</taxon>
        <taxon>Mycobacteriaceae</taxon>
        <taxon>Mycobacterium</taxon>
        <taxon>Mycobacterium simiae complex</taxon>
    </lineage>
</organism>
<evidence type="ECO:0000313" key="2">
    <source>
        <dbReference type="EMBL" id="BBZ45432.1"/>
    </source>
</evidence>
<reference evidence="2 3" key="1">
    <citation type="journal article" date="2019" name="Emerg. Microbes Infect.">
        <title>Comprehensive subspecies identification of 175 nontuberculous mycobacteria species based on 7547 genomic profiles.</title>
        <authorList>
            <person name="Matsumoto Y."/>
            <person name="Kinjo T."/>
            <person name="Motooka D."/>
            <person name="Nabeya D."/>
            <person name="Jung N."/>
            <person name="Uechi K."/>
            <person name="Horii T."/>
            <person name="Iida T."/>
            <person name="Fujita J."/>
            <person name="Nakamura S."/>
        </authorList>
    </citation>
    <scope>NUCLEOTIDE SEQUENCE [LARGE SCALE GENOMIC DNA]</scope>
    <source>
        <strain evidence="2 3">JCM 14742</strain>
    </source>
</reference>
<feature type="transmembrane region" description="Helical" evidence="1">
    <location>
        <begin position="47"/>
        <end position="67"/>
    </location>
</feature>
<dbReference type="AlphaFoldDB" id="A0A7I7YVX9"/>
<protein>
    <submittedName>
        <fullName evidence="2">Uncharacterized protein</fullName>
    </submittedName>
</protein>
<dbReference type="Proteomes" id="UP000467105">
    <property type="component" value="Chromosome"/>
</dbReference>
<keyword evidence="1" id="KW-1133">Transmembrane helix</keyword>
<evidence type="ECO:0000256" key="1">
    <source>
        <dbReference type="SAM" id="Phobius"/>
    </source>
</evidence>